<dbReference type="InterPro" id="IPR002549">
    <property type="entry name" value="AI-2E-like"/>
</dbReference>
<comment type="subcellular location">
    <subcellularLocation>
        <location evidence="1">Membrane</location>
        <topology evidence="1">Multi-pass membrane protein</topology>
    </subcellularLocation>
</comment>
<dbReference type="PANTHER" id="PTHR21716">
    <property type="entry name" value="TRANSMEMBRANE PROTEIN"/>
    <property type="match status" value="1"/>
</dbReference>
<feature type="transmembrane region" description="Helical" evidence="6">
    <location>
        <begin position="222"/>
        <end position="239"/>
    </location>
</feature>
<evidence type="ECO:0000256" key="6">
    <source>
        <dbReference type="SAM" id="Phobius"/>
    </source>
</evidence>
<feature type="transmembrane region" description="Helical" evidence="6">
    <location>
        <begin position="5"/>
        <end position="23"/>
    </location>
</feature>
<dbReference type="EMBL" id="MAMP01000021">
    <property type="protein sequence ID" value="OES44847.1"/>
    <property type="molecule type" value="Genomic_DNA"/>
</dbReference>
<keyword evidence="4 6" id="KW-1133">Transmembrane helix</keyword>
<evidence type="ECO:0000256" key="4">
    <source>
        <dbReference type="ARBA" id="ARBA00022989"/>
    </source>
</evidence>
<comment type="caution">
    <text evidence="7">The sequence shown here is derived from an EMBL/GenBank/DDBJ whole genome shotgun (WGS) entry which is preliminary data.</text>
</comment>
<dbReference type="GO" id="GO:0016020">
    <property type="term" value="C:membrane"/>
    <property type="evidence" value="ECO:0007669"/>
    <property type="project" value="UniProtKB-SubCell"/>
</dbReference>
<evidence type="ECO:0000256" key="5">
    <source>
        <dbReference type="ARBA" id="ARBA00023136"/>
    </source>
</evidence>
<feature type="transmembrane region" description="Helical" evidence="6">
    <location>
        <begin position="74"/>
        <end position="94"/>
    </location>
</feature>
<feature type="transmembrane region" description="Helical" evidence="6">
    <location>
        <begin position="163"/>
        <end position="181"/>
    </location>
</feature>
<keyword evidence="5 6" id="KW-0472">Membrane</keyword>
<dbReference type="STRING" id="1714016.BA724_06130"/>
<proteinExistence type="inferred from homology"/>
<evidence type="ECO:0000256" key="2">
    <source>
        <dbReference type="ARBA" id="ARBA00009773"/>
    </source>
</evidence>
<reference evidence="7 8" key="1">
    <citation type="submission" date="2016-06" db="EMBL/GenBank/DDBJ databases">
        <title>Domibacillus iocasae genome sequencing.</title>
        <authorList>
            <person name="Verma A."/>
            <person name="Pal Y."/>
            <person name="Ojha A.K."/>
            <person name="Krishnamurthi S."/>
        </authorList>
    </citation>
    <scope>NUCLEOTIDE SEQUENCE [LARGE SCALE GENOMIC DNA]</scope>
    <source>
        <strain evidence="7 8">DSM 29979</strain>
    </source>
</reference>
<accession>A0A1E7DP33</accession>
<feature type="transmembrane region" description="Helical" evidence="6">
    <location>
        <begin position="280"/>
        <end position="299"/>
    </location>
</feature>
<dbReference type="AlphaFoldDB" id="A0A1E7DP33"/>
<evidence type="ECO:0000256" key="1">
    <source>
        <dbReference type="ARBA" id="ARBA00004141"/>
    </source>
</evidence>
<name>A0A1E7DP33_9BACI</name>
<dbReference type="OrthoDB" id="9793390at2"/>
<gene>
    <name evidence="7" type="ORF">BA724_06130</name>
</gene>
<evidence type="ECO:0000256" key="3">
    <source>
        <dbReference type="ARBA" id="ARBA00022692"/>
    </source>
</evidence>
<protein>
    <submittedName>
        <fullName evidence="7">AI-2E family transporter</fullName>
    </submittedName>
</protein>
<feature type="transmembrane region" description="Helical" evidence="6">
    <location>
        <begin position="245"/>
        <end position="273"/>
    </location>
</feature>
<dbReference type="PANTHER" id="PTHR21716:SF69">
    <property type="entry name" value="TRANSPORT PROTEIN YUBA-RELATED"/>
    <property type="match status" value="1"/>
</dbReference>
<dbReference type="Proteomes" id="UP000095658">
    <property type="component" value="Unassembled WGS sequence"/>
</dbReference>
<keyword evidence="8" id="KW-1185">Reference proteome</keyword>
<sequence length="364" mass="40893">MTHKLWFQTGIGILLAMLIIFMFQQIQEVFSPLVIIARTIFLPLLIGGVLFYLTRPLLQFLESKKLPRWASITFVLTVVVFVFWLIYAMIAPVIGEQSTSLAKNTPDMIEEGEKWFDYLLSQRDDLPPQAQDSVGKAISDVTNNVNDWAAGFGSWLLTFLQSFVQGLFLLILAPFFLVYMLKDHEKFAPFVAGFFHGERKTWIRKTLHDLDVTLRSYIQGQLLVSFIVGVMLLIGYLIIGLDYALLLALFGMFTNVIPFLGPYLAVVPALIIALMQEPQMALYVAIIMLVAQQIESNFISPNVMGKALDIHPLTVITVILAAGNIAGIWGVILAIPFYGVIKTILSNLYQKRTEIREAAGKEID</sequence>
<feature type="transmembrane region" description="Helical" evidence="6">
    <location>
        <begin position="29"/>
        <end position="53"/>
    </location>
</feature>
<feature type="transmembrane region" description="Helical" evidence="6">
    <location>
        <begin position="319"/>
        <end position="341"/>
    </location>
</feature>
<keyword evidence="3 6" id="KW-0812">Transmembrane</keyword>
<dbReference type="Pfam" id="PF01594">
    <property type="entry name" value="AI-2E_transport"/>
    <property type="match status" value="1"/>
</dbReference>
<organism evidence="7 8">
    <name type="scientific">Domibacillus iocasae</name>
    <dbReference type="NCBI Taxonomy" id="1714016"/>
    <lineage>
        <taxon>Bacteria</taxon>
        <taxon>Bacillati</taxon>
        <taxon>Bacillota</taxon>
        <taxon>Bacilli</taxon>
        <taxon>Bacillales</taxon>
        <taxon>Bacillaceae</taxon>
        <taxon>Domibacillus</taxon>
    </lineage>
</organism>
<evidence type="ECO:0000313" key="7">
    <source>
        <dbReference type="EMBL" id="OES44847.1"/>
    </source>
</evidence>
<dbReference type="GO" id="GO:0055085">
    <property type="term" value="P:transmembrane transport"/>
    <property type="evidence" value="ECO:0007669"/>
    <property type="project" value="TreeGrafter"/>
</dbReference>
<comment type="similarity">
    <text evidence="2">Belongs to the autoinducer-2 exporter (AI-2E) (TC 2.A.86) family.</text>
</comment>
<dbReference type="RefSeq" id="WP_069938470.1">
    <property type="nucleotide sequence ID" value="NZ_MAMP01000021.1"/>
</dbReference>
<evidence type="ECO:0000313" key="8">
    <source>
        <dbReference type="Proteomes" id="UP000095658"/>
    </source>
</evidence>